<feature type="binding site" evidence="9">
    <location>
        <position position="140"/>
    </location>
    <ligand>
        <name>Zn(2+)</name>
        <dbReference type="ChEBI" id="CHEBI:29105"/>
        <label>2</label>
    </ligand>
</feature>
<dbReference type="PANTHER" id="PTHR42994:SF2">
    <property type="entry name" value="PEPTIDASE"/>
    <property type="match status" value="1"/>
</dbReference>
<dbReference type="InterPro" id="IPR001261">
    <property type="entry name" value="ArgE/DapE_CS"/>
</dbReference>
<dbReference type="InterPro" id="IPR002933">
    <property type="entry name" value="Peptidase_M20"/>
</dbReference>
<comment type="caution">
    <text evidence="11">The sequence shown here is derived from an EMBL/GenBank/DDBJ whole genome shotgun (WGS) entry which is preliminary data.</text>
</comment>
<dbReference type="InterPro" id="IPR036264">
    <property type="entry name" value="Bact_exopeptidase_dim_dom"/>
</dbReference>
<dbReference type="RefSeq" id="WP_186852022.1">
    <property type="nucleotide sequence ID" value="NZ_JACOPO010000001.1"/>
</dbReference>
<comment type="cofactor">
    <cofactor evidence="1">
        <name>Zn(2+)</name>
        <dbReference type="ChEBI" id="CHEBI:29105"/>
    </cofactor>
</comment>
<dbReference type="Pfam" id="PF07687">
    <property type="entry name" value="M20_dimer"/>
    <property type="match status" value="1"/>
</dbReference>
<evidence type="ECO:0000256" key="1">
    <source>
        <dbReference type="ARBA" id="ARBA00001947"/>
    </source>
</evidence>
<dbReference type="GO" id="GO:0004177">
    <property type="term" value="F:aminopeptidase activity"/>
    <property type="evidence" value="ECO:0007669"/>
    <property type="project" value="UniProtKB-UniRule"/>
</dbReference>
<evidence type="ECO:0000256" key="7">
    <source>
        <dbReference type="PIRNR" id="PIRNR001123"/>
    </source>
</evidence>
<keyword evidence="6" id="KW-0482">Metalloprotease</keyword>
<evidence type="ECO:0000256" key="6">
    <source>
        <dbReference type="ARBA" id="ARBA00023049"/>
    </source>
</evidence>
<feature type="binding site" evidence="9">
    <location>
        <position position="106"/>
    </location>
    <ligand>
        <name>Zn(2+)</name>
        <dbReference type="ChEBI" id="CHEBI:29105"/>
        <label>2</label>
    </ligand>
</feature>
<dbReference type="GO" id="GO:0006508">
    <property type="term" value="P:proteolysis"/>
    <property type="evidence" value="ECO:0007669"/>
    <property type="project" value="UniProtKB-KW"/>
</dbReference>
<dbReference type="PIRSF" id="PIRSF001123">
    <property type="entry name" value="PepA_GA"/>
    <property type="match status" value="1"/>
</dbReference>
<keyword evidence="4" id="KW-0378">Hydrolase</keyword>
<keyword evidence="12" id="KW-1185">Reference proteome</keyword>
<evidence type="ECO:0000313" key="12">
    <source>
        <dbReference type="Proteomes" id="UP000628736"/>
    </source>
</evidence>
<dbReference type="EMBL" id="JACOPO010000001">
    <property type="protein sequence ID" value="MBC5721629.1"/>
    <property type="molecule type" value="Genomic_DNA"/>
</dbReference>
<feature type="active site" description="Proton acceptor" evidence="8">
    <location>
        <position position="139"/>
    </location>
</feature>
<gene>
    <name evidence="11" type="ORF">H8S11_02165</name>
</gene>
<dbReference type="SUPFAM" id="SSF53187">
    <property type="entry name" value="Zn-dependent exopeptidases"/>
    <property type="match status" value="1"/>
</dbReference>
<evidence type="ECO:0000256" key="5">
    <source>
        <dbReference type="ARBA" id="ARBA00022833"/>
    </source>
</evidence>
<organism evidence="11 12">
    <name type="scientific">Flintibacter hominis</name>
    <dbReference type="NCBI Taxonomy" id="2763048"/>
    <lineage>
        <taxon>Bacteria</taxon>
        <taxon>Bacillati</taxon>
        <taxon>Bacillota</taxon>
        <taxon>Clostridia</taxon>
        <taxon>Eubacteriales</taxon>
        <taxon>Flintibacter</taxon>
    </lineage>
</organism>
<dbReference type="PANTHER" id="PTHR42994">
    <property type="entry name" value="PEPTIDASE T"/>
    <property type="match status" value="1"/>
</dbReference>
<evidence type="ECO:0000256" key="2">
    <source>
        <dbReference type="ARBA" id="ARBA00022670"/>
    </source>
</evidence>
<dbReference type="PROSITE" id="PS00758">
    <property type="entry name" value="ARGE_DAPE_CPG2_1"/>
    <property type="match status" value="1"/>
</dbReference>
<dbReference type="InterPro" id="IPR008007">
    <property type="entry name" value="Peptidase_M42"/>
</dbReference>
<keyword evidence="2" id="KW-0645">Protease</keyword>
<evidence type="ECO:0000313" key="11">
    <source>
        <dbReference type="EMBL" id="MBC5721629.1"/>
    </source>
</evidence>
<feature type="domain" description="Peptidase M20 dimerisation" evidence="10">
    <location>
        <begin position="182"/>
        <end position="274"/>
    </location>
</feature>
<reference evidence="11" key="1">
    <citation type="submission" date="2020-08" db="EMBL/GenBank/DDBJ databases">
        <title>Genome public.</title>
        <authorList>
            <person name="Liu C."/>
            <person name="Sun Q."/>
        </authorList>
    </citation>
    <scope>NUCLEOTIDE SEQUENCE</scope>
    <source>
        <strain evidence="11">NSJ-23</strain>
    </source>
</reference>
<dbReference type="AlphaFoldDB" id="A0A8J6M5L8"/>
<dbReference type="GO" id="GO:0008237">
    <property type="term" value="F:metallopeptidase activity"/>
    <property type="evidence" value="ECO:0007669"/>
    <property type="project" value="UniProtKB-KW"/>
</dbReference>
<dbReference type="InterPro" id="IPR010162">
    <property type="entry name" value="PepT-like"/>
</dbReference>
<dbReference type="InterPro" id="IPR011650">
    <property type="entry name" value="Peptidase_M20_dimer"/>
</dbReference>
<evidence type="ECO:0000259" key="10">
    <source>
        <dbReference type="Pfam" id="PF07687"/>
    </source>
</evidence>
<keyword evidence="3 9" id="KW-0479">Metal-binding</keyword>
<protein>
    <submittedName>
        <fullName evidence="11">M20/M25/M40 family metallo-hydrolase</fullName>
    </submittedName>
</protein>
<name>A0A8J6M5L8_9FIRM</name>
<proteinExistence type="inferred from homology"/>
<evidence type="ECO:0000256" key="3">
    <source>
        <dbReference type="ARBA" id="ARBA00022723"/>
    </source>
</evidence>
<evidence type="ECO:0000256" key="9">
    <source>
        <dbReference type="PIRSR" id="PIRSR001123-2"/>
    </source>
</evidence>
<dbReference type="SUPFAM" id="SSF55031">
    <property type="entry name" value="Bacterial exopeptidase dimerisation domain"/>
    <property type="match status" value="1"/>
</dbReference>
<evidence type="ECO:0000256" key="4">
    <source>
        <dbReference type="ARBA" id="ARBA00022801"/>
    </source>
</evidence>
<feature type="binding site" evidence="9">
    <location>
        <position position="106"/>
    </location>
    <ligand>
        <name>Zn(2+)</name>
        <dbReference type="ChEBI" id="CHEBI:29105"/>
        <label>1</label>
    </ligand>
</feature>
<dbReference type="Gene3D" id="3.30.70.360">
    <property type="match status" value="1"/>
</dbReference>
<keyword evidence="5" id="KW-0862">Zinc</keyword>
<sequence length="371" mass="39214">MINRDRLLDTFLDYVRIDSESTHEGAIAARVAEDLQAIGCQVDLDDTQAQTGSDTGNLYCTLPGTAPGQPILLSAHLDTVIPGTGVEPVLENGVIRSKGDTVLGSDDKAGVAAIVEALRSLVEQRLPHPPVQAVFTVCEEIGLRGSRHLDDSRILAKQAVVLDSDGDAGRIITSAPGQYQITARITGCRAHAGVAPEEGISAIQVAAEAISQMRLLRVDQETTANIGSVSSQYATNIVPEVLDLAAEARSRDAEKLERQAEHMAQCLRHACEKYGAALDLQMSKAYSPFSIPSEDSFLRAVMAACERVGLTPSLSATGGGSDANNMNAHGIKALVLGVGMSKVHTTQEEISVQKLVDTASLVLSLITDEAP</sequence>
<dbReference type="NCBIfam" id="TIGR01883">
    <property type="entry name" value="PepT-like"/>
    <property type="match status" value="1"/>
</dbReference>
<comment type="similarity">
    <text evidence="7">Belongs to the peptidase M42 family.</text>
</comment>
<dbReference type="Gene3D" id="3.40.630.10">
    <property type="entry name" value="Zn peptidases"/>
    <property type="match status" value="1"/>
</dbReference>
<accession>A0A8J6M5L8</accession>
<dbReference type="GO" id="GO:0046872">
    <property type="term" value="F:metal ion binding"/>
    <property type="evidence" value="ECO:0007669"/>
    <property type="project" value="UniProtKB-UniRule"/>
</dbReference>
<dbReference type="Proteomes" id="UP000628736">
    <property type="component" value="Unassembled WGS sequence"/>
</dbReference>
<comment type="cofactor">
    <cofactor evidence="9">
        <name>a divalent metal cation</name>
        <dbReference type="ChEBI" id="CHEBI:60240"/>
    </cofactor>
    <text evidence="9">Binds 2 divalent metal cations per subunit.</text>
</comment>
<evidence type="ECO:0000256" key="8">
    <source>
        <dbReference type="PIRSR" id="PIRSR001123-1"/>
    </source>
</evidence>
<dbReference type="Pfam" id="PF01546">
    <property type="entry name" value="Peptidase_M20"/>
    <property type="match status" value="1"/>
</dbReference>